<evidence type="ECO:0000313" key="1">
    <source>
        <dbReference type="EMBL" id="MFK2905885.1"/>
    </source>
</evidence>
<keyword evidence="2" id="KW-1185">Reference proteome</keyword>
<comment type="caution">
    <text evidence="1">The sequence shown here is derived from an EMBL/GenBank/DDBJ whole genome shotgun (WGS) entry which is preliminary data.</text>
</comment>
<proteinExistence type="predicted"/>
<organism evidence="1 2">
    <name type="scientific">Dyella ginsengisoli</name>
    <dbReference type="NCBI Taxonomy" id="363848"/>
    <lineage>
        <taxon>Bacteria</taxon>
        <taxon>Pseudomonadati</taxon>
        <taxon>Pseudomonadota</taxon>
        <taxon>Gammaproteobacteria</taxon>
        <taxon>Lysobacterales</taxon>
        <taxon>Rhodanobacteraceae</taxon>
        <taxon>Dyella</taxon>
    </lineage>
</organism>
<dbReference type="EMBL" id="JADIKM010000006">
    <property type="protein sequence ID" value="MFK2905885.1"/>
    <property type="molecule type" value="Genomic_DNA"/>
</dbReference>
<protein>
    <submittedName>
        <fullName evidence="1">Uncharacterized protein</fullName>
    </submittedName>
</protein>
<gene>
    <name evidence="1" type="ORF">ISP17_18135</name>
</gene>
<sequence>MNSLWKDLLILHGHLVQKEELLWKAGTGSEADQDESRAKKARSAAVKCCMAVAWPRLAAPR</sequence>
<name>A0ABW8K1J1_9GAMM</name>
<accession>A0ABW8K1J1</accession>
<dbReference type="Proteomes" id="UP001620460">
    <property type="component" value="Unassembled WGS sequence"/>
</dbReference>
<evidence type="ECO:0000313" key="2">
    <source>
        <dbReference type="Proteomes" id="UP001620460"/>
    </source>
</evidence>
<reference evidence="1 2" key="1">
    <citation type="submission" date="2020-10" db="EMBL/GenBank/DDBJ databases">
        <title>Phylogeny of dyella-like bacteria.</title>
        <authorList>
            <person name="Fu J."/>
        </authorList>
    </citation>
    <scope>NUCLEOTIDE SEQUENCE [LARGE SCALE GENOMIC DNA]</scope>
    <source>
        <strain evidence="1 2">Gsoil3046</strain>
    </source>
</reference>
<dbReference type="RefSeq" id="WP_404635719.1">
    <property type="nucleotide sequence ID" value="NZ_JADIKM010000006.1"/>
</dbReference>